<name>A0A7W8HK06_9BURK</name>
<comment type="caution">
    <text evidence="3">The sequence shown here is derived from an EMBL/GenBank/DDBJ whole genome shotgun (WGS) entry which is preliminary data.</text>
</comment>
<dbReference type="Proteomes" id="UP000532440">
    <property type="component" value="Unassembled WGS sequence"/>
</dbReference>
<dbReference type="HAMAP" id="MF_00758">
    <property type="entry name" value="UPF0301"/>
    <property type="match status" value="1"/>
</dbReference>
<organism evidence="3 4">
    <name type="scientific">Quisquiliibacterium transsilvanicum</name>
    <dbReference type="NCBI Taxonomy" id="1549638"/>
    <lineage>
        <taxon>Bacteria</taxon>
        <taxon>Pseudomonadati</taxon>
        <taxon>Pseudomonadota</taxon>
        <taxon>Betaproteobacteria</taxon>
        <taxon>Burkholderiales</taxon>
        <taxon>Burkholderiaceae</taxon>
        <taxon>Quisquiliibacterium</taxon>
    </lineage>
</organism>
<dbReference type="AlphaFoldDB" id="A0A7W8HK06"/>
<dbReference type="Pfam" id="PF02622">
    <property type="entry name" value="DUF179"/>
    <property type="match status" value="1"/>
</dbReference>
<dbReference type="PANTHER" id="PTHR30327:SF1">
    <property type="entry name" value="UPF0301 PROTEIN YQGE"/>
    <property type="match status" value="1"/>
</dbReference>
<comment type="similarity">
    <text evidence="1 2">Belongs to the UPF0301 (AlgH) family.</text>
</comment>
<keyword evidence="4" id="KW-1185">Reference proteome</keyword>
<evidence type="ECO:0000256" key="2">
    <source>
        <dbReference type="HAMAP-Rule" id="MF_00758"/>
    </source>
</evidence>
<dbReference type="GO" id="GO:0005829">
    <property type="term" value="C:cytosol"/>
    <property type="evidence" value="ECO:0007669"/>
    <property type="project" value="TreeGrafter"/>
</dbReference>
<evidence type="ECO:0000313" key="3">
    <source>
        <dbReference type="EMBL" id="MBB5273474.1"/>
    </source>
</evidence>
<evidence type="ECO:0000256" key="1">
    <source>
        <dbReference type="ARBA" id="ARBA00009600"/>
    </source>
</evidence>
<proteinExistence type="inferred from homology"/>
<dbReference type="InterPro" id="IPR003774">
    <property type="entry name" value="AlgH-like"/>
</dbReference>
<reference evidence="3 4" key="1">
    <citation type="submission" date="2020-08" db="EMBL/GenBank/DDBJ databases">
        <title>Genomic Encyclopedia of Type Strains, Phase IV (KMG-IV): sequencing the most valuable type-strain genomes for metagenomic binning, comparative biology and taxonomic classification.</title>
        <authorList>
            <person name="Goeker M."/>
        </authorList>
    </citation>
    <scope>NUCLEOTIDE SEQUENCE [LARGE SCALE GENOMIC DNA]</scope>
    <source>
        <strain evidence="3 4">DSM 29781</strain>
    </source>
</reference>
<dbReference type="EMBL" id="JACHGB010000007">
    <property type="protein sequence ID" value="MBB5273474.1"/>
    <property type="molecule type" value="Genomic_DNA"/>
</dbReference>
<evidence type="ECO:0000313" key="4">
    <source>
        <dbReference type="Proteomes" id="UP000532440"/>
    </source>
</evidence>
<sequence>MQPELASDLKNHFLVAMPGMADPNFHGSVVYIADHSEKGALGLLINRPMDLDLGALFERIELSLAGTDIGASPVLFGGPVQTDRGFVLHRPVGNWSSSLRVTDEVALTSSKDVLEAVAAGTGPEQLLVTLGYAGWGPGQLEDEIAHNAWLTAPADAQLLFDVPVDKRLARAFALLGIDPAFLSSEAGHA</sequence>
<accession>A0A7W8HK06</accession>
<gene>
    <name evidence="3" type="ORF">HNQ70_003504</name>
</gene>
<protein>
    <recommendedName>
        <fullName evidence="2">UPF0301 protein HNQ70_003504</fullName>
    </recommendedName>
</protein>
<dbReference type="NCBIfam" id="NF001266">
    <property type="entry name" value="PRK00228.1-1"/>
    <property type="match status" value="1"/>
</dbReference>
<dbReference type="Gene3D" id="3.40.1740.10">
    <property type="entry name" value="VC0467-like"/>
    <property type="match status" value="1"/>
</dbReference>
<dbReference type="PANTHER" id="PTHR30327">
    <property type="entry name" value="UNCHARACTERIZED PROTEIN YQGE"/>
    <property type="match status" value="1"/>
</dbReference>
<dbReference type="SUPFAM" id="SSF143456">
    <property type="entry name" value="VC0467-like"/>
    <property type="match status" value="1"/>
</dbReference>